<proteinExistence type="predicted"/>
<dbReference type="PANTHER" id="PTHR37273">
    <property type="entry name" value="CHROMOSOME 8, WHOLE GENOME SHOTGUN SEQUENCE"/>
    <property type="match status" value="1"/>
</dbReference>
<gene>
    <name evidence="2" type="ORF">EXIGLDRAFT_723016</name>
</gene>
<name>A0A165F073_EXIGL</name>
<dbReference type="Proteomes" id="UP000077266">
    <property type="component" value="Unassembled WGS sequence"/>
</dbReference>
<dbReference type="PANTHER" id="PTHR37273:SF1">
    <property type="entry name" value="ADL397C-AP"/>
    <property type="match status" value="1"/>
</dbReference>
<feature type="domain" description="CREG-like beta-barrel" evidence="1">
    <location>
        <begin position="7"/>
        <end position="133"/>
    </location>
</feature>
<keyword evidence="3" id="KW-1185">Reference proteome</keyword>
<dbReference type="SUPFAM" id="SSF50475">
    <property type="entry name" value="FMN-binding split barrel"/>
    <property type="match status" value="1"/>
</dbReference>
<dbReference type="InParanoid" id="A0A165F073"/>
<dbReference type="STRING" id="1314781.A0A165F073"/>
<accession>A0A165F073</accession>
<dbReference type="EMBL" id="KV426108">
    <property type="protein sequence ID" value="KZV88074.1"/>
    <property type="molecule type" value="Genomic_DNA"/>
</dbReference>
<dbReference type="InterPro" id="IPR055343">
    <property type="entry name" value="CREG_beta-barrel"/>
</dbReference>
<dbReference type="OrthoDB" id="2138282at2759"/>
<sequence length="133" mass="14346">MEYYAGRCYQNGSLALVFLPISQNSRNILKSPTHAASVTVSSTPAAAANARVALLGSVEVLYDIDSESAAKLETCYTASHPDAAAWVPGAPDAPHKVRNLLETGELFTEQYASQAYWARFDPHTVYYVGGFGE</sequence>
<evidence type="ECO:0000313" key="3">
    <source>
        <dbReference type="Proteomes" id="UP000077266"/>
    </source>
</evidence>
<dbReference type="Pfam" id="PF13883">
    <property type="entry name" value="CREG_beta-barrel"/>
    <property type="match status" value="1"/>
</dbReference>
<evidence type="ECO:0000313" key="2">
    <source>
        <dbReference type="EMBL" id="KZV88074.1"/>
    </source>
</evidence>
<protein>
    <recommendedName>
        <fullName evidence="1">CREG-like beta-barrel domain-containing protein</fullName>
    </recommendedName>
</protein>
<evidence type="ECO:0000259" key="1">
    <source>
        <dbReference type="Pfam" id="PF13883"/>
    </source>
</evidence>
<organism evidence="2 3">
    <name type="scientific">Exidia glandulosa HHB12029</name>
    <dbReference type="NCBI Taxonomy" id="1314781"/>
    <lineage>
        <taxon>Eukaryota</taxon>
        <taxon>Fungi</taxon>
        <taxon>Dikarya</taxon>
        <taxon>Basidiomycota</taxon>
        <taxon>Agaricomycotina</taxon>
        <taxon>Agaricomycetes</taxon>
        <taxon>Auriculariales</taxon>
        <taxon>Exidiaceae</taxon>
        <taxon>Exidia</taxon>
    </lineage>
</organism>
<dbReference type="AlphaFoldDB" id="A0A165F073"/>
<dbReference type="InterPro" id="IPR012349">
    <property type="entry name" value="Split_barrel_FMN-bd"/>
</dbReference>
<dbReference type="Gene3D" id="2.30.110.10">
    <property type="entry name" value="Electron Transport, Fmn-binding Protein, Chain A"/>
    <property type="match status" value="1"/>
</dbReference>
<reference evidence="2 3" key="1">
    <citation type="journal article" date="2016" name="Mol. Biol. Evol.">
        <title>Comparative Genomics of Early-Diverging Mushroom-Forming Fungi Provides Insights into the Origins of Lignocellulose Decay Capabilities.</title>
        <authorList>
            <person name="Nagy L.G."/>
            <person name="Riley R."/>
            <person name="Tritt A."/>
            <person name="Adam C."/>
            <person name="Daum C."/>
            <person name="Floudas D."/>
            <person name="Sun H."/>
            <person name="Yadav J.S."/>
            <person name="Pangilinan J."/>
            <person name="Larsson K.H."/>
            <person name="Matsuura K."/>
            <person name="Barry K."/>
            <person name="Labutti K."/>
            <person name="Kuo R."/>
            <person name="Ohm R.A."/>
            <person name="Bhattacharya S.S."/>
            <person name="Shirouzu T."/>
            <person name="Yoshinaga Y."/>
            <person name="Martin F.M."/>
            <person name="Grigoriev I.V."/>
            <person name="Hibbett D.S."/>
        </authorList>
    </citation>
    <scope>NUCLEOTIDE SEQUENCE [LARGE SCALE GENOMIC DNA]</scope>
    <source>
        <strain evidence="2 3">HHB12029</strain>
    </source>
</reference>